<gene>
    <name evidence="3" type="ORF">WG219_08415</name>
</gene>
<dbReference type="Proteomes" id="UP001476583">
    <property type="component" value="Chromosome"/>
</dbReference>
<evidence type="ECO:0000313" key="4">
    <source>
        <dbReference type="Proteomes" id="UP001476583"/>
    </source>
</evidence>
<accession>A0ABZ2RKD7</accession>
<dbReference type="Pfam" id="PF20432">
    <property type="entry name" value="Xre-like-HTH"/>
    <property type="match status" value="1"/>
</dbReference>
<dbReference type="InterPro" id="IPR046847">
    <property type="entry name" value="Xre-like_HTH"/>
</dbReference>
<keyword evidence="4" id="KW-1185">Reference proteome</keyword>
<evidence type="ECO:0000259" key="1">
    <source>
        <dbReference type="Pfam" id="PF09722"/>
    </source>
</evidence>
<proteinExistence type="predicted"/>
<dbReference type="EMBL" id="CP148074">
    <property type="protein sequence ID" value="WXL27463.1"/>
    <property type="molecule type" value="Genomic_DNA"/>
</dbReference>
<evidence type="ECO:0000259" key="2">
    <source>
        <dbReference type="Pfam" id="PF20432"/>
    </source>
</evidence>
<reference evidence="3 4" key="1">
    <citation type="submission" date="2024-03" db="EMBL/GenBank/DDBJ databases">
        <title>Complete genome of BD2.</title>
        <authorList>
            <person name="Cao G."/>
        </authorList>
    </citation>
    <scope>NUCLEOTIDE SEQUENCE [LARGE SCALE GENOMIC DNA]</scope>
    <source>
        <strain evidence="3 4">BD2</strain>
    </source>
</reference>
<protein>
    <submittedName>
        <fullName evidence="3">Antitoxin Xre-like helix-turn-helix domain-containing protein</fullName>
    </submittedName>
</protein>
<organism evidence="3 4">
    <name type="scientific">Ectopseudomonas mendocina</name>
    <name type="common">Pseudomonas mendocina</name>
    <dbReference type="NCBI Taxonomy" id="300"/>
    <lineage>
        <taxon>Bacteria</taxon>
        <taxon>Pseudomonadati</taxon>
        <taxon>Pseudomonadota</taxon>
        <taxon>Gammaproteobacteria</taxon>
        <taxon>Pseudomonadales</taxon>
        <taxon>Pseudomonadaceae</taxon>
        <taxon>Ectopseudomonas</taxon>
    </lineage>
</organism>
<dbReference type="InterPro" id="IPR024467">
    <property type="entry name" value="Xre/MbcA/ParS-like_toxin-bd"/>
</dbReference>
<name>A0ABZ2RKD7_ECTME</name>
<sequence>MSAVLQERAFTTDDCRKVLSAAANILAKWKATTELACKILRVSRSTLARAQSGKPVDLDADQISRASIILNCHAALRTVFDNPENVYGFVNMKNHNPFFNGKSPLEIMSSGQFVSLYETYKRIDALRGAGW</sequence>
<feature type="domain" description="Antitoxin Xre-like helix-turn-helix" evidence="2">
    <location>
        <begin position="19"/>
        <end position="67"/>
    </location>
</feature>
<feature type="domain" description="Antitoxin Xre/MbcA/ParS-like toxin-binding" evidence="1">
    <location>
        <begin position="75"/>
        <end position="128"/>
    </location>
</feature>
<dbReference type="Pfam" id="PF09722">
    <property type="entry name" value="Xre_MbcA_ParS_C"/>
    <property type="match status" value="1"/>
</dbReference>
<evidence type="ECO:0000313" key="3">
    <source>
        <dbReference type="EMBL" id="WXL27463.1"/>
    </source>
</evidence>